<organism evidence="2 3">
    <name type="scientific">Mycena pura</name>
    <dbReference type="NCBI Taxonomy" id="153505"/>
    <lineage>
        <taxon>Eukaryota</taxon>
        <taxon>Fungi</taxon>
        <taxon>Dikarya</taxon>
        <taxon>Basidiomycota</taxon>
        <taxon>Agaricomycotina</taxon>
        <taxon>Agaricomycetes</taxon>
        <taxon>Agaricomycetidae</taxon>
        <taxon>Agaricales</taxon>
        <taxon>Marasmiineae</taxon>
        <taxon>Mycenaceae</taxon>
        <taxon>Mycena</taxon>
    </lineage>
</organism>
<dbReference type="Proteomes" id="UP001219525">
    <property type="component" value="Unassembled WGS sequence"/>
</dbReference>
<proteinExistence type="predicted"/>
<evidence type="ECO:0000313" key="2">
    <source>
        <dbReference type="EMBL" id="KAJ7190102.1"/>
    </source>
</evidence>
<dbReference type="AlphaFoldDB" id="A0AAD6UN65"/>
<dbReference type="EMBL" id="JARJCW010000157">
    <property type="protein sequence ID" value="KAJ7190102.1"/>
    <property type="molecule type" value="Genomic_DNA"/>
</dbReference>
<keyword evidence="1" id="KW-0812">Transmembrane</keyword>
<comment type="caution">
    <text evidence="2">The sequence shown here is derived from an EMBL/GenBank/DDBJ whole genome shotgun (WGS) entry which is preliminary data.</text>
</comment>
<evidence type="ECO:0000256" key="1">
    <source>
        <dbReference type="SAM" id="Phobius"/>
    </source>
</evidence>
<feature type="transmembrane region" description="Helical" evidence="1">
    <location>
        <begin position="84"/>
        <end position="103"/>
    </location>
</feature>
<evidence type="ECO:0000313" key="3">
    <source>
        <dbReference type="Proteomes" id="UP001219525"/>
    </source>
</evidence>
<sequence>MASLITGLHHVWQHREKTEASHEDARHYMHMLKLAGRRTVEGPPSHAALTLTAALLAAPRAALRWAAVLAFLGAVRTTGAPSRAALLVLGGGLACIAGAGLLFSSRHMLAPPGVRFRGYLARGAGQSNCQSTALV</sequence>
<name>A0AAD6UN65_9AGAR</name>
<keyword evidence="1" id="KW-0472">Membrane</keyword>
<accession>A0AAD6UN65</accession>
<keyword evidence="3" id="KW-1185">Reference proteome</keyword>
<keyword evidence="1" id="KW-1133">Transmembrane helix</keyword>
<gene>
    <name evidence="2" type="ORF">GGX14DRAFT_580134</name>
</gene>
<protein>
    <submittedName>
        <fullName evidence="2">Uncharacterized protein</fullName>
    </submittedName>
</protein>
<reference evidence="2" key="1">
    <citation type="submission" date="2023-03" db="EMBL/GenBank/DDBJ databases">
        <title>Massive genome expansion in bonnet fungi (Mycena s.s.) driven by repeated elements and novel gene families across ecological guilds.</title>
        <authorList>
            <consortium name="Lawrence Berkeley National Laboratory"/>
            <person name="Harder C.B."/>
            <person name="Miyauchi S."/>
            <person name="Viragh M."/>
            <person name="Kuo A."/>
            <person name="Thoen E."/>
            <person name="Andreopoulos B."/>
            <person name="Lu D."/>
            <person name="Skrede I."/>
            <person name="Drula E."/>
            <person name="Henrissat B."/>
            <person name="Morin E."/>
            <person name="Kohler A."/>
            <person name="Barry K."/>
            <person name="LaButti K."/>
            <person name="Morin E."/>
            <person name="Salamov A."/>
            <person name="Lipzen A."/>
            <person name="Mereny Z."/>
            <person name="Hegedus B."/>
            <person name="Baldrian P."/>
            <person name="Stursova M."/>
            <person name="Weitz H."/>
            <person name="Taylor A."/>
            <person name="Grigoriev I.V."/>
            <person name="Nagy L.G."/>
            <person name="Martin F."/>
            <person name="Kauserud H."/>
        </authorList>
    </citation>
    <scope>NUCLEOTIDE SEQUENCE</scope>
    <source>
        <strain evidence="2">9144</strain>
    </source>
</reference>